<name>A0A1S6HQM1_9GAMM</name>
<evidence type="ECO:0000313" key="2">
    <source>
        <dbReference type="Proteomes" id="UP000189545"/>
    </source>
</evidence>
<dbReference type="PROSITE" id="PS51365">
    <property type="entry name" value="RENAL_DIPEPTIDASE_2"/>
    <property type="match status" value="1"/>
</dbReference>
<dbReference type="PROSITE" id="PS51318">
    <property type="entry name" value="TAT"/>
    <property type="match status" value="1"/>
</dbReference>
<dbReference type="Gene3D" id="3.20.20.140">
    <property type="entry name" value="Metal-dependent hydrolases"/>
    <property type="match status" value="1"/>
</dbReference>
<dbReference type="AlphaFoldDB" id="A0A1S6HQM1"/>
<keyword evidence="2" id="KW-1185">Reference proteome</keyword>
<organism evidence="1 2">
    <name type="scientific">Shewanella psychrophila</name>
    <dbReference type="NCBI Taxonomy" id="225848"/>
    <lineage>
        <taxon>Bacteria</taxon>
        <taxon>Pseudomonadati</taxon>
        <taxon>Pseudomonadota</taxon>
        <taxon>Gammaproteobacteria</taxon>
        <taxon>Alteromonadales</taxon>
        <taxon>Shewanellaceae</taxon>
        <taxon>Shewanella</taxon>
    </lineage>
</organism>
<proteinExistence type="predicted"/>
<accession>A0A1S6HQM1</accession>
<reference evidence="1 2" key="1">
    <citation type="submission" date="2016-03" db="EMBL/GenBank/DDBJ databases">
        <title>Complete genome sequence of Shewanella psychrophila WP2, a deep sea bacterium isolated from west Pacific sediment.</title>
        <authorList>
            <person name="Xu G."/>
            <person name="Jian H."/>
        </authorList>
    </citation>
    <scope>NUCLEOTIDE SEQUENCE [LARGE SCALE GENOMIC DNA]</scope>
    <source>
        <strain evidence="1 2">WP2</strain>
    </source>
</reference>
<dbReference type="STRING" id="225848.Sps_02668"/>
<dbReference type="InterPro" id="IPR006311">
    <property type="entry name" value="TAT_signal"/>
</dbReference>
<dbReference type="GO" id="GO:0070573">
    <property type="term" value="F:metallodipeptidase activity"/>
    <property type="evidence" value="ECO:0007669"/>
    <property type="project" value="InterPro"/>
</dbReference>
<dbReference type="PANTHER" id="PTHR10443">
    <property type="entry name" value="MICROSOMAL DIPEPTIDASE"/>
    <property type="match status" value="1"/>
</dbReference>
<dbReference type="InterPro" id="IPR008257">
    <property type="entry name" value="Pept_M19"/>
</dbReference>
<evidence type="ECO:0000313" key="1">
    <source>
        <dbReference type="EMBL" id="AQS37820.1"/>
    </source>
</evidence>
<dbReference type="PANTHER" id="PTHR10443:SF12">
    <property type="entry name" value="DIPEPTIDASE"/>
    <property type="match status" value="1"/>
</dbReference>
<dbReference type="InterPro" id="IPR032466">
    <property type="entry name" value="Metal_Hydrolase"/>
</dbReference>
<dbReference type="RefSeq" id="WP_077752943.1">
    <property type="nucleotide sequence ID" value="NZ_CP014782.1"/>
</dbReference>
<dbReference type="GO" id="GO:0006508">
    <property type="term" value="P:proteolysis"/>
    <property type="evidence" value="ECO:0007669"/>
    <property type="project" value="InterPro"/>
</dbReference>
<gene>
    <name evidence="1" type="ORF">Sps_02668</name>
</gene>
<dbReference type="OrthoDB" id="9804920at2"/>
<dbReference type="KEGG" id="spsw:Sps_02668"/>
<protein>
    <submittedName>
        <fullName evidence="1">Zn-dependent dipeptidase, microsomal dipeptidase</fullName>
    </submittedName>
</protein>
<sequence length="394" mass="43128">MKRELNRRQLIKAIAAGGVLSQFGSFSALATQTKRLYIDGLCFLPDDLTDLKASNIDAYLCDISDIEAIKQPDGTTNYKRTYQACMRSISKALTRVNDNPDKLILGTSSSDITRAHNTGKTAVFFQIQGADCVENSISSGLSQVDEFYDKGLRALQLTHHYGNKFSGGALDNTQSTDDALGNKKSQGLNKPLTQAGKQLITKLNDKRILVDVSHSSPQSALDTAKVSNSPIVQSHGAVRAIVNHARCSPDEVIKAIADTGGLFGIFMMSFWLTNDKIPTTEHYIAHLKHVANVAGIDAVAIANDYPLTGQNNLLKLNNNNAAGVKQYLDWWHSLRAKNVLGYDIEPVHVVIPELNHIHRMKRIDSALAKSGFSGSDRDKIMGGNWQRVLKEVLG</sequence>
<dbReference type="Proteomes" id="UP000189545">
    <property type="component" value="Chromosome"/>
</dbReference>
<dbReference type="Pfam" id="PF01244">
    <property type="entry name" value="Peptidase_M19"/>
    <property type="match status" value="1"/>
</dbReference>
<dbReference type="EMBL" id="CP014782">
    <property type="protein sequence ID" value="AQS37820.1"/>
    <property type="molecule type" value="Genomic_DNA"/>
</dbReference>
<dbReference type="SUPFAM" id="SSF51556">
    <property type="entry name" value="Metallo-dependent hydrolases"/>
    <property type="match status" value="1"/>
</dbReference>